<dbReference type="Proteomes" id="UP000663888">
    <property type="component" value="Unassembled WGS sequence"/>
</dbReference>
<gene>
    <name evidence="1" type="ORF">RDB_LOCUS110434</name>
</gene>
<sequence length="152" mass="17212">MLRLPLDQLHSSHPDLASRLQMVINQLGHIDSETHTGQALSSDSITPEQTGQRRRRLADQYYRLLAQARQLPGLQDFLQPMKATSLLNAAQQGPIIVINSHKTCCDALLILPGRSTVEHLHLPKFNNDRALRARSDLQSSLRRKRLRERGVI</sequence>
<dbReference type="AlphaFoldDB" id="A0A8H3GZB0"/>
<name>A0A8H3GZB0_9AGAM</name>
<accession>A0A8H3GZB0</accession>
<evidence type="ECO:0000313" key="2">
    <source>
        <dbReference type="Proteomes" id="UP000663888"/>
    </source>
</evidence>
<protein>
    <submittedName>
        <fullName evidence="1">Uncharacterized protein</fullName>
    </submittedName>
</protein>
<dbReference type="EMBL" id="CAJMWX010001176">
    <property type="protein sequence ID" value="CAE6472828.1"/>
    <property type="molecule type" value="Genomic_DNA"/>
</dbReference>
<comment type="caution">
    <text evidence="1">The sequence shown here is derived from an EMBL/GenBank/DDBJ whole genome shotgun (WGS) entry which is preliminary data.</text>
</comment>
<proteinExistence type="predicted"/>
<organism evidence="1 2">
    <name type="scientific">Rhizoctonia solani</name>
    <dbReference type="NCBI Taxonomy" id="456999"/>
    <lineage>
        <taxon>Eukaryota</taxon>
        <taxon>Fungi</taxon>
        <taxon>Dikarya</taxon>
        <taxon>Basidiomycota</taxon>
        <taxon>Agaricomycotina</taxon>
        <taxon>Agaricomycetes</taxon>
        <taxon>Cantharellales</taxon>
        <taxon>Ceratobasidiaceae</taxon>
        <taxon>Rhizoctonia</taxon>
    </lineage>
</organism>
<evidence type="ECO:0000313" key="1">
    <source>
        <dbReference type="EMBL" id="CAE6472828.1"/>
    </source>
</evidence>
<reference evidence="1" key="1">
    <citation type="submission" date="2021-01" db="EMBL/GenBank/DDBJ databases">
        <authorList>
            <person name="Kaushik A."/>
        </authorList>
    </citation>
    <scope>NUCLEOTIDE SEQUENCE</scope>
    <source>
        <strain evidence="1">AG4-R118</strain>
    </source>
</reference>